<gene>
    <name evidence="9" type="ORF">CVLEPA_LOCUS14849</name>
</gene>
<feature type="compositionally biased region" description="Pro residues" evidence="7">
    <location>
        <begin position="222"/>
        <end position="232"/>
    </location>
</feature>
<feature type="region of interest" description="Disordered" evidence="7">
    <location>
        <begin position="210"/>
        <end position="248"/>
    </location>
</feature>
<name>A0ABP0FYV7_CLALP</name>
<evidence type="ECO:0000256" key="6">
    <source>
        <dbReference type="PROSITE-ProRule" id="PRU00176"/>
    </source>
</evidence>
<proteinExistence type="inferred from homology"/>
<dbReference type="PANTHER" id="PTHR23204">
    <property type="entry name" value="CLEAVAGE AND POLYADENYLATION SPECIFIC FACTOR"/>
    <property type="match status" value="1"/>
</dbReference>
<reference evidence="9 10" key="1">
    <citation type="submission" date="2024-02" db="EMBL/GenBank/DDBJ databases">
        <authorList>
            <person name="Daric V."/>
            <person name="Darras S."/>
        </authorList>
    </citation>
    <scope>NUCLEOTIDE SEQUENCE [LARGE SCALE GENOMIC DNA]</scope>
</reference>
<evidence type="ECO:0000313" key="9">
    <source>
        <dbReference type="EMBL" id="CAK8683823.1"/>
    </source>
</evidence>
<dbReference type="PROSITE" id="PS50102">
    <property type="entry name" value="RRM"/>
    <property type="match status" value="1"/>
</dbReference>
<dbReference type="SUPFAM" id="SSF54928">
    <property type="entry name" value="RNA-binding domain, RBD"/>
    <property type="match status" value="1"/>
</dbReference>
<evidence type="ECO:0000313" key="10">
    <source>
        <dbReference type="Proteomes" id="UP001642483"/>
    </source>
</evidence>
<keyword evidence="6" id="KW-0694">RNA-binding</keyword>
<keyword evidence="10" id="KW-1185">Reference proteome</keyword>
<evidence type="ECO:0000256" key="4">
    <source>
        <dbReference type="ARBA" id="ARBA00022664"/>
    </source>
</evidence>
<dbReference type="Pfam" id="PF00076">
    <property type="entry name" value="RRM_1"/>
    <property type="match status" value="1"/>
</dbReference>
<dbReference type="CDD" id="cd12643">
    <property type="entry name" value="RRM_CFIm68"/>
    <property type="match status" value="1"/>
</dbReference>
<dbReference type="Gene3D" id="3.30.70.330">
    <property type="match status" value="1"/>
</dbReference>
<organism evidence="9 10">
    <name type="scientific">Clavelina lepadiformis</name>
    <name type="common">Light-bulb sea squirt</name>
    <name type="synonym">Ascidia lepadiformis</name>
    <dbReference type="NCBI Taxonomy" id="159417"/>
    <lineage>
        <taxon>Eukaryota</taxon>
        <taxon>Metazoa</taxon>
        <taxon>Chordata</taxon>
        <taxon>Tunicata</taxon>
        <taxon>Ascidiacea</taxon>
        <taxon>Aplousobranchia</taxon>
        <taxon>Clavelinidae</taxon>
        <taxon>Clavelina</taxon>
    </lineage>
</organism>
<dbReference type="InterPro" id="IPR000504">
    <property type="entry name" value="RRM_dom"/>
</dbReference>
<protein>
    <recommendedName>
        <fullName evidence="3">Cleavage and polyadenylation specificity factor subunit 6</fullName>
    </recommendedName>
</protein>
<feature type="region of interest" description="Disordered" evidence="7">
    <location>
        <begin position="450"/>
        <end position="522"/>
    </location>
</feature>
<sequence>MTDGVDIDLYADVDHEFAQEENNYTSGDLYDDMLQPASRTSSVSRQASSNGLTGVAHAGMQYNYQGKKVSIYVGNLTWWTTDKDLQKAIANLGVTDLIEIKFYENRANGQSKGFALVHLQSEASSRVVMEKLPQKDLHGQSPVVTPCNRQSLNQFEQQSKAQSGGAPPKPPTPTPAPAPALPQLSQPPPALPLANASVAISWPPPTLPAVTQTSILGHPPLRAGPPPPFPPPEFRKPGHLPKGLLPPVAALRGGVHPPISIPPPGIPPRTVPPPGLANVPPPSLVLPPGIPPPGLFKSSMPPRMPPPAIALQPPRGIMIPPPTSLAGVNTRIPPPLGVLPPPILAPAAVPPPISGPPVDQRRSDAYRSESRSQSPRLSETEIEEIMIRNRAVSSSAISRAVADASSGDYGGAIETLVTAISLIKQSKVAGDERAKVLIGSLQDCLHGIEEKSFGSGTGRKRDRSRDREERSRHRESKSRRRDRDRDRSRSRDRYDDREYRDRSRERDGGSGSYSRHSDRHRR</sequence>
<evidence type="ECO:0000256" key="5">
    <source>
        <dbReference type="ARBA" id="ARBA00023242"/>
    </source>
</evidence>
<evidence type="ECO:0000256" key="3">
    <source>
        <dbReference type="ARBA" id="ARBA00016259"/>
    </source>
</evidence>
<feature type="compositionally biased region" description="Basic and acidic residues" evidence="7">
    <location>
        <begin position="481"/>
        <end position="508"/>
    </location>
</feature>
<dbReference type="Proteomes" id="UP001642483">
    <property type="component" value="Unassembled WGS sequence"/>
</dbReference>
<dbReference type="InterPro" id="IPR034769">
    <property type="entry name" value="CPSF6_RRM"/>
</dbReference>
<feature type="domain" description="RRM" evidence="8">
    <location>
        <begin position="69"/>
        <end position="149"/>
    </location>
</feature>
<dbReference type="SMART" id="SM00360">
    <property type="entry name" value="RRM"/>
    <property type="match status" value="1"/>
</dbReference>
<keyword evidence="5" id="KW-0539">Nucleus</keyword>
<feature type="region of interest" description="Disordered" evidence="7">
    <location>
        <begin position="349"/>
        <end position="380"/>
    </location>
</feature>
<dbReference type="EMBL" id="CAWYQH010000097">
    <property type="protein sequence ID" value="CAK8683823.1"/>
    <property type="molecule type" value="Genomic_DNA"/>
</dbReference>
<evidence type="ECO:0000256" key="7">
    <source>
        <dbReference type="SAM" id="MobiDB-lite"/>
    </source>
</evidence>
<evidence type="ECO:0000259" key="8">
    <source>
        <dbReference type="PROSITE" id="PS50102"/>
    </source>
</evidence>
<accession>A0ABP0FYV7</accession>
<feature type="compositionally biased region" description="Basic and acidic residues" evidence="7">
    <location>
        <begin position="359"/>
        <end position="370"/>
    </location>
</feature>
<dbReference type="Pfam" id="PF25524">
    <property type="entry name" value="RSLD_CPSF6"/>
    <property type="match status" value="1"/>
</dbReference>
<keyword evidence="4" id="KW-0507">mRNA processing</keyword>
<feature type="compositionally biased region" description="Basic and acidic residues" evidence="7">
    <location>
        <begin position="463"/>
        <end position="472"/>
    </location>
</feature>
<feature type="region of interest" description="Disordered" evidence="7">
    <location>
        <begin position="155"/>
        <end position="190"/>
    </location>
</feature>
<comment type="subcellular location">
    <subcellularLocation>
        <location evidence="1">Nucleus</location>
    </subcellularLocation>
</comment>
<dbReference type="InterPro" id="IPR035979">
    <property type="entry name" value="RBD_domain_sf"/>
</dbReference>
<feature type="compositionally biased region" description="Pro residues" evidence="7">
    <location>
        <begin position="167"/>
        <end position="190"/>
    </location>
</feature>
<evidence type="ECO:0000256" key="1">
    <source>
        <dbReference type="ARBA" id="ARBA00004123"/>
    </source>
</evidence>
<dbReference type="InterPro" id="IPR034772">
    <property type="entry name" value="CPSF6/7"/>
</dbReference>
<dbReference type="InterPro" id="IPR057951">
    <property type="entry name" value="CPSF6/7_RSLD_N"/>
</dbReference>
<comment type="similarity">
    <text evidence="2">Belongs to the RRM CPSF6/7 family.</text>
</comment>
<comment type="caution">
    <text evidence="9">The sequence shown here is derived from an EMBL/GenBank/DDBJ whole genome shotgun (WGS) entry which is preliminary data.</text>
</comment>
<evidence type="ECO:0000256" key="2">
    <source>
        <dbReference type="ARBA" id="ARBA00006265"/>
    </source>
</evidence>
<dbReference type="InterPro" id="IPR012677">
    <property type="entry name" value="Nucleotide-bd_a/b_plait_sf"/>
</dbReference>